<feature type="binding site" evidence="9">
    <location>
        <position position="24"/>
    </location>
    <ligand>
        <name>3-phosphoshikimate</name>
        <dbReference type="ChEBI" id="CHEBI:145989"/>
    </ligand>
</feature>
<dbReference type="HAMAP" id="MF_00210">
    <property type="entry name" value="EPSP_synth"/>
    <property type="match status" value="1"/>
</dbReference>
<feature type="binding site" evidence="9">
    <location>
        <position position="20"/>
    </location>
    <ligand>
        <name>3-phosphoshikimate</name>
        <dbReference type="ChEBI" id="CHEBI:145989"/>
    </ligand>
</feature>
<dbReference type="PROSITE" id="PS00885">
    <property type="entry name" value="EPSP_SYNTHASE_2"/>
    <property type="match status" value="1"/>
</dbReference>
<evidence type="ECO:0000313" key="12">
    <source>
        <dbReference type="Proteomes" id="UP000823912"/>
    </source>
</evidence>
<dbReference type="CDD" id="cd01556">
    <property type="entry name" value="EPSP_synthase"/>
    <property type="match status" value="1"/>
</dbReference>
<comment type="similarity">
    <text evidence="3 9">Belongs to the EPSP synthase family.</text>
</comment>
<dbReference type="PANTHER" id="PTHR21090:SF5">
    <property type="entry name" value="PENTAFUNCTIONAL AROM POLYPEPTIDE"/>
    <property type="match status" value="1"/>
</dbReference>
<reference evidence="11" key="2">
    <citation type="journal article" date="2021" name="PeerJ">
        <title>Extensive microbial diversity within the chicken gut microbiome revealed by metagenomics and culture.</title>
        <authorList>
            <person name="Gilroy R."/>
            <person name="Ravi A."/>
            <person name="Getino M."/>
            <person name="Pursley I."/>
            <person name="Horton D.L."/>
            <person name="Alikhan N.F."/>
            <person name="Baker D."/>
            <person name="Gharbi K."/>
            <person name="Hall N."/>
            <person name="Watson M."/>
            <person name="Adriaenssens E.M."/>
            <person name="Foster-Nyarko E."/>
            <person name="Jarju S."/>
            <person name="Secka A."/>
            <person name="Antonio M."/>
            <person name="Oren A."/>
            <person name="Chaudhuri R.R."/>
            <person name="La Ragione R."/>
            <person name="Hildebrand F."/>
            <person name="Pallen M.J."/>
        </authorList>
    </citation>
    <scope>NUCLEOTIDE SEQUENCE</scope>
    <source>
        <strain evidence="11">ChiSjej5B23-6657</strain>
    </source>
</reference>
<feature type="domain" description="Enolpyruvate transferase" evidence="10">
    <location>
        <begin position="6"/>
        <end position="420"/>
    </location>
</feature>
<feature type="binding site" evidence="9">
    <location>
        <position position="19"/>
    </location>
    <ligand>
        <name>phosphoenolpyruvate</name>
        <dbReference type="ChEBI" id="CHEBI:58702"/>
    </ligand>
</feature>
<evidence type="ECO:0000256" key="5">
    <source>
        <dbReference type="ARBA" id="ARBA00022605"/>
    </source>
</evidence>
<evidence type="ECO:0000259" key="10">
    <source>
        <dbReference type="Pfam" id="PF00275"/>
    </source>
</evidence>
<dbReference type="AlphaFoldDB" id="A0A9D1EA75"/>
<dbReference type="InterPro" id="IPR036968">
    <property type="entry name" value="Enolpyruvate_Tfrase_sf"/>
</dbReference>
<feature type="binding site" evidence="9">
    <location>
        <position position="343"/>
    </location>
    <ligand>
        <name>phosphoenolpyruvate</name>
        <dbReference type="ChEBI" id="CHEBI:58702"/>
    </ligand>
</feature>
<dbReference type="InterPro" id="IPR013792">
    <property type="entry name" value="RNA3'P_cycl/enolpyr_Trfase_a/b"/>
</dbReference>
<dbReference type="InterPro" id="IPR006264">
    <property type="entry name" value="EPSP_synthase"/>
</dbReference>
<comment type="subunit">
    <text evidence="9">Monomer.</text>
</comment>
<proteinExistence type="inferred from homology"/>
<dbReference type="PANTHER" id="PTHR21090">
    <property type="entry name" value="AROM/DEHYDROQUINATE SYNTHASE"/>
    <property type="match status" value="1"/>
</dbReference>
<feature type="binding site" evidence="9">
    <location>
        <position position="164"/>
    </location>
    <ligand>
        <name>3-phosphoshikimate</name>
        <dbReference type="ChEBI" id="CHEBI:145989"/>
    </ligand>
</feature>
<dbReference type="GO" id="GO:0009073">
    <property type="term" value="P:aromatic amino acid family biosynthetic process"/>
    <property type="evidence" value="ECO:0007669"/>
    <property type="project" value="UniProtKB-KW"/>
</dbReference>
<dbReference type="PIRSF" id="PIRSF000505">
    <property type="entry name" value="EPSPS"/>
    <property type="match status" value="1"/>
</dbReference>
<reference evidence="11" key="1">
    <citation type="submission" date="2020-10" db="EMBL/GenBank/DDBJ databases">
        <authorList>
            <person name="Gilroy R."/>
        </authorList>
    </citation>
    <scope>NUCLEOTIDE SEQUENCE</scope>
    <source>
        <strain evidence="11">ChiSjej5B23-6657</strain>
    </source>
</reference>
<keyword evidence="4 9" id="KW-0963">Cytoplasm</keyword>
<evidence type="ECO:0000256" key="4">
    <source>
        <dbReference type="ARBA" id="ARBA00022490"/>
    </source>
</evidence>
<evidence type="ECO:0000256" key="2">
    <source>
        <dbReference type="ARBA" id="ARBA00004811"/>
    </source>
</evidence>
<evidence type="ECO:0000256" key="7">
    <source>
        <dbReference type="ARBA" id="ARBA00023141"/>
    </source>
</evidence>
<dbReference type="GO" id="GO:0009423">
    <property type="term" value="P:chorismate biosynthetic process"/>
    <property type="evidence" value="ECO:0007669"/>
    <property type="project" value="UniProtKB-UniRule"/>
</dbReference>
<feature type="binding site" evidence="9">
    <location>
        <position position="339"/>
    </location>
    <ligand>
        <name>3-phosphoshikimate</name>
        <dbReference type="ChEBI" id="CHEBI:145989"/>
    </ligand>
</feature>
<evidence type="ECO:0000256" key="3">
    <source>
        <dbReference type="ARBA" id="ARBA00009948"/>
    </source>
</evidence>
<dbReference type="SUPFAM" id="SSF55205">
    <property type="entry name" value="EPT/RTPC-like"/>
    <property type="match status" value="1"/>
</dbReference>
<feature type="binding site" evidence="9">
    <location>
        <position position="119"/>
    </location>
    <ligand>
        <name>phosphoenolpyruvate</name>
        <dbReference type="ChEBI" id="CHEBI:58702"/>
    </ligand>
</feature>
<feature type="binding site" evidence="9">
    <location>
        <position position="166"/>
    </location>
    <ligand>
        <name>phosphoenolpyruvate</name>
        <dbReference type="ChEBI" id="CHEBI:58702"/>
    </ligand>
</feature>
<dbReference type="NCBIfam" id="TIGR01356">
    <property type="entry name" value="aroA"/>
    <property type="match status" value="1"/>
</dbReference>
<protein>
    <recommendedName>
        <fullName evidence="9">3-phosphoshikimate 1-carboxyvinyltransferase</fullName>
        <ecNumber evidence="9">2.5.1.19</ecNumber>
    </recommendedName>
    <alternativeName>
        <fullName evidence="9">5-enolpyruvylshikimate-3-phosphate synthase</fullName>
        <shortName evidence="9">EPSP synthase</shortName>
        <shortName evidence="9">EPSPS</shortName>
    </alternativeName>
</protein>
<dbReference type="EMBL" id="DVHM01000128">
    <property type="protein sequence ID" value="HIR71190.1"/>
    <property type="molecule type" value="Genomic_DNA"/>
</dbReference>
<comment type="pathway">
    <text evidence="2 9">Metabolic intermediate biosynthesis; chorismate biosynthesis; chorismate from D-erythrose 4-phosphate and phosphoenolpyruvate: step 6/7.</text>
</comment>
<evidence type="ECO:0000256" key="6">
    <source>
        <dbReference type="ARBA" id="ARBA00022679"/>
    </source>
</evidence>
<organism evidence="11 12">
    <name type="scientific">Candidatus Pullilachnospira gallistercoris</name>
    <dbReference type="NCBI Taxonomy" id="2840911"/>
    <lineage>
        <taxon>Bacteria</taxon>
        <taxon>Bacillati</taxon>
        <taxon>Bacillota</taxon>
        <taxon>Clostridia</taxon>
        <taxon>Lachnospirales</taxon>
        <taxon>Lachnospiraceae</taxon>
        <taxon>Lachnospiraceae incertae sedis</taxon>
        <taxon>Candidatus Pullilachnospira</taxon>
    </lineage>
</organism>
<feature type="binding site" evidence="9">
    <location>
        <position position="385"/>
    </location>
    <ligand>
        <name>phosphoenolpyruvate</name>
        <dbReference type="ChEBI" id="CHEBI:58702"/>
    </ligand>
</feature>
<comment type="function">
    <text evidence="1 9">Catalyzes the transfer of the enolpyruvyl moiety of phosphoenolpyruvate (PEP) to the 5-hydroxyl of shikimate-3-phosphate (S3P) to produce enolpyruvyl shikimate-3-phosphate and inorganic phosphate.</text>
</comment>
<keyword evidence="5 9" id="KW-0028">Amino-acid biosynthesis</keyword>
<dbReference type="Gene3D" id="3.65.10.10">
    <property type="entry name" value="Enolpyruvate transferase domain"/>
    <property type="match status" value="2"/>
</dbReference>
<dbReference type="FunFam" id="3.65.10.10:FF:000006">
    <property type="entry name" value="3-phosphoshikimate 1-carboxyvinyltransferase"/>
    <property type="match status" value="1"/>
</dbReference>
<keyword evidence="7 9" id="KW-0057">Aromatic amino acid biosynthesis</keyword>
<feature type="active site" description="Proton acceptor" evidence="9">
    <location>
        <position position="312"/>
    </location>
</feature>
<dbReference type="EC" id="2.5.1.19" evidence="9"/>
<comment type="catalytic activity">
    <reaction evidence="8">
        <text>3-phosphoshikimate + phosphoenolpyruvate = 5-O-(1-carboxyvinyl)-3-phosphoshikimate + phosphate</text>
        <dbReference type="Rhea" id="RHEA:21256"/>
        <dbReference type="ChEBI" id="CHEBI:43474"/>
        <dbReference type="ChEBI" id="CHEBI:57701"/>
        <dbReference type="ChEBI" id="CHEBI:58702"/>
        <dbReference type="ChEBI" id="CHEBI:145989"/>
        <dbReference type="EC" id="2.5.1.19"/>
    </reaction>
    <physiologicalReaction direction="left-to-right" evidence="8">
        <dbReference type="Rhea" id="RHEA:21257"/>
    </physiologicalReaction>
</comment>
<evidence type="ECO:0000256" key="9">
    <source>
        <dbReference type="HAMAP-Rule" id="MF_00210"/>
    </source>
</evidence>
<keyword evidence="6 9" id="KW-0808">Transferase</keyword>
<feature type="binding site" evidence="9">
    <location>
        <position position="312"/>
    </location>
    <ligand>
        <name>3-phosphoshikimate</name>
        <dbReference type="ChEBI" id="CHEBI:145989"/>
    </ligand>
</feature>
<gene>
    <name evidence="9 11" type="primary">aroA</name>
    <name evidence="11" type="ORF">IAA55_07900</name>
</gene>
<sequence>MIIKRANSMKGELTVPGDKSISHRGIMFGAIAEGTTELEGFLDGADCRSTISCFRQMGIEISQDHDRVQIHGKGLYGLRQPKDMLDAGNSGTTVRLISGILAGQPFTTQLTGDASIQKRPMKRIMTPLSLMGASIRSLAGNDCAPLEIHGGSLVPIHYDSPVASAQVKSCVLLAGLYAEGQTSVTEPVPSRDHTERMLSGFGAEITSRERTATVTGHPRLIGQHITIPGDISSAAYFIAAGLICPNSDLYIRNVNTNPTRAGILTVAKQMGGKITLENQRVVSGEEVCDIHVVSSDLHGTQIDRELIPSLIDEIPVIAVMAAFAEGTTVIKDAQELKVKESNRIDSVTENLNAMGGDAIPTEDGMIIHGGRPLHGARILTRSDHRIAMSFAIAGLAADGETTFDDPGCIDISYPTFFETLRSVMDSHLID</sequence>
<evidence type="ECO:0000256" key="8">
    <source>
        <dbReference type="ARBA" id="ARBA00044633"/>
    </source>
</evidence>
<dbReference type="PROSITE" id="PS00104">
    <property type="entry name" value="EPSP_SYNTHASE_1"/>
    <property type="match status" value="1"/>
</dbReference>
<dbReference type="InterPro" id="IPR023193">
    <property type="entry name" value="EPSP_synthase_CS"/>
</dbReference>
<feature type="binding site" evidence="9">
    <location>
        <position position="91"/>
    </location>
    <ligand>
        <name>phosphoenolpyruvate</name>
        <dbReference type="ChEBI" id="CHEBI:58702"/>
    </ligand>
</feature>
<comment type="subcellular location">
    <subcellularLocation>
        <location evidence="9">Cytoplasm</location>
    </subcellularLocation>
</comment>
<comment type="caution">
    <text evidence="9">Lacks conserved residue(s) required for the propagation of feature annotation.</text>
</comment>
<name>A0A9D1EA75_9FIRM</name>
<accession>A0A9D1EA75</accession>
<feature type="binding site" evidence="9">
    <location>
        <position position="19"/>
    </location>
    <ligand>
        <name>3-phosphoshikimate</name>
        <dbReference type="ChEBI" id="CHEBI:145989"/>
    </ligand>
</feature>
<comment type="caution">
    <text evidence="11">The sequence shown here is derived from an EMBL/GenBank/DDBJ whole genome shotgun (WGS) entry which is preliminary data.</text>
</comment>
<dbReference type="GO" id="GO:0008652">
    <property type="term" value="P:amino acid biosynthetic process"/>
    <property type="evidence" value="ECO:0007669"/>
    <property type="project" value="UniProtKB-KW"/>
</dbReference>
<dbReference type="GO" id="GO:0005737">
    <property type="term" value="C:cytoplasm"/>
    <property type="evidence" value="ECO:0007669"/>
    <property type="project" value="UniProtKB-SubCell"/>
</dbReference>
<dbReference type="InterPro" id="IPR001986">
    <property type="entry name" value="Enolpyruvate_Tfrase_dom"/>
</dbReference>
<dbReference type="Proteomes" id="UP000823912">
    <property type="component" value="Unassembled WGS sequence"/>
</dbReference>
<feature type="binding site" evidence="9">
    <location>
        <position position="166"/>
    </location>
    <ligand>
        <name>3-phosphoshikimate</name>
        <dbReference type="ChEBI" id="CHEBI:145989"/>
    </ligand>
</feature>
<dbReference type="FunFam" id="3.65.10.10:FF:000005">
    <property type="entry name" value="3-phosphoshikimate 1-carboxyvinyltransferase"/>
    <property type="match status" value="1"/>
</dbReference>
<dbReference type="GO" id="GO:0003866">
    <property type="term" value="F:3-phosphoshikimate 1-carboxyvinyltransferase activity"/>
    <property type="evidence" value="ECO:0007669"/>
    <property type="project" value="UniProtKB-UniRule"/>
</dbReference>
<dbReference type="Pfam" id="PF00275">
    <property type="entry name" value="EPSP_synthase"/>
    <property type="match status" value="1"/>
</dbReference>
<evidence type="ECO:0000256" key="1">
    <source>
        <dbReference type="ARBA" id="ARBA00002174"/>
    </source>
</evidence>
<evidence type="ECO:0000313" key="11">
    <source>
        <dbReference type="EMBL" id="HIR71190.1"/>
    </source>
</evidence>